<comment type="caution">
    <text evidence="1">The sequence shown here is derived from an EMBL/GenBank/DDBJ whole genome shotgun (WGS) entry which is preliminary data.</text>
</comment>
<organism evidence="1">
    <name type="scientific">bioreactor metagenome</name>
    <dbReference type="NCBI Taxonomy" id="1076179"/>
    <lineage>
        <taxon>unclassified sequences</taxon>
        <taxon>metagenomes</taxon>
        <taxon>ecological metagenomes</taxon>
    </lineage>
</organism>
<proteinExistence type="predicted"/>
<gene>
    <name evidence="1" type="ORF">SDC9_144926</name>
</gene>
<accession>A0A645E8L2</accession>
<name>A0A645E8L2_9ZZZZ</name>
<reference evidence="1" key="1">
    <citation type="submission" date="2019-08" db="EMBL/GenBank/DDBJ databases">
        <authorList>
            <person name="Kucharzyk K."/>
            <person name="Murdoch R.W."/>
            <person name="Higgins S."/>
            <person name="Loffler F."/>
        </authorList>
    </citation>
    <scope>NUCLEOTIDE SEQUENCE</scope>
</reference>
<evidence type="ECO:0000313" key="1">
    <source>
        <dbReference type="EMBL" id="MPM97749.1"/>
    </source>
</evidence>
<dbReference type="EMBL" id="VSSQ01043975">
    <property type="protein sequence ID" value="MPM97749.1"/>
    <property type="molecule type" value="Genomic_DNA"/>
</dbReference>
<protein>
    <submittedName>
        <fullName evidence="1">Uncharacterized protein</fullName>
    </submittedName>
</protein>
<dbReference type="AlphaFoldDB" id="A0A645E8L2"/>
<sequence>MVAAGPAPIVGNAVHHRAGHSLMQLHRIRLAQVYLVIAAQLFLHTTQDHGGFHHKSFIPLKENGTGYFPLFIANL</sequence>